<evidence type="ECO:0000256" key="8">
    <source>
        <dbReference type="ARBA" id="ARBA00023136"/>
    </source>
</evidence>
<keyword evidence="3 9" id="KW-0812">Transmembrane</keyword>
<dbReference type="GO" id="GO:0012505">
    <property type="term" value="C:endomembrane system"/>
    <property type="evidence" value="ECO:0007669"/>
    <property type="project" value="UniProtKB-SubCell"/>
</dbReference>
<dbReference type="GO" id="GO:0005524">
    <property type="term" value="F:ATP binding"/>
    <property type="evidence" value="ECO:0007669"/>
    <property type="project" value="UniProtKB-KW"/>
</dbReference>
<evidence type="ECO:0000256" key="5">
    <source>
        <dbReference type="ARBA" id="ARBA00022741"/>
    </source>
</evidence>
<dbReference type="PROSITE" id="PS50929">
    <property type="entry name" value="ABC_TM1F"/>
    <property type="match status" value="1"/>
</dbReference>
<dbReference type="EMBL" id="KN726377">
    <property type="protein sequence ID" value="KIH68442.1"/>
    <property type="molecule type" value="Genomic_DNA"/>
</dbReference>
<organism evidence="11 12">
    <name type="scientific">Ancylostoma duodenale</name>
    <dbReference type="NCBI Taxonomy" id="51022"/>
    <lineage>
        <taxon>Eukaryota</taxon>
        <taxon>Metazoa</taxon>
        <taxon>Ecdysozoa</taxon>
        <taxon>Nematoda</taxon>
        <taxon>Chromadorea</taxon>
        <taxon>Rhabditida</taxon>
        <taxon>Rhabditina</taxon>
        <taxon>Rhabditomorpha</taxon>
        <taxon>Strongyloidea</taxon>
        <taxon>Ancylostomatidae</taxon>
        <taxon>Ancylostomatinae</taxon>
        <taxon>Ancylostoma</taxon>
    </lineage>
</organism>
<evidence type="ECO:0000256" key="6">
    <source>
        <dbReference type="ARBA" id="ARBA00022840"/>
    </source>
</evidence>
<keyword evidence="8 9" id="KW-0472">Membrane</keyword>
<evidence type="ECO:0000256" key="2">
    <source>
        <dbReference type="ARBA" id="ARBA00022448"/>
    </source>
</evidence>
<dbReference type="OrthoDB" id="5867341at2759"/>
<evidence type="ECO:0000256" key="9">
    <source>
        <dbReference type="SAM" id="Phobius"/>
    </source>
</evidence>
<evidence type="ECO:0000313" key="11">
    <source>
        <dbReference type="EMBL" id="KIH68442.1"/>
    </source>
</evidence>
<keyword evidence="2" id="KW-0813">Transport</keyword>
<dbReference type="GO" id="GO:0140359">
    <property type="term" value="F:ABC-type transporter activity"/>
    <property type="evidence" value="ECO:0007669"/>
    <property type="project" value="InterPro"/>
</dbReference>
<feature type="domain" description="ABC transmembrane type-1" evidence="10">
    <location>
        <begin position="160"/>
        <end position="244"/>
    </location>
</feature>
<dbReference type="PANTHER" id="PTHR24223">
    <property type="entry name" value="ATP-BINDING CASSETTE SUB-FAMILY C"/>
    <property type="match status" value="1"/>
</dbReference>
<dbReference type="Proteomes" id="UP000054047">
    <property type="component" value="Unassembled WGS sequence"/>
</dbReference>
<gene>
    <name evidence="11" type="ORF">ANCDUO_01227</name>
</gene>
<feature type="transmembrane region" description="Helical" evidence="9">
    <location>
        <begin position="155"/>
        <end position="173"/>
    </location>
</feature>
<dbReference type="InterPro" id="IPR050173">
    <property type="entry name" value="ABC_transporter_C-like"/>
</dbReference>
<sequence>MISTAANMLEPAATRPLLTEFVLRADTIVFRRHAIRSFYWSALRTRLCIRVLKHVELLLFQKQTCPELSTSFLNQITFNWFTGLAVKGYRKPLERDDLWGLNERDSASNLIPQFNQYFKPELQKCQDEGRKKHGSVDTKRHQPSVLMALFKTYKFSFISGALLKLIFDLLQFVAPALLKQLISFIQDRSQPMWVGITIASFIFIVAVFQSMILHQYFHLMFRLGMNIRSVLTSAVYSKASALEFVSHFSAVTLLFCMKTV</sequence>
<evidence type="ECO:0000313" key="12">
    <source>
        <dbReference type="Proteomes" id="UP000054047"/>
    </source>
</evidence>
<evidence type="ECO:0000256" key="4">
    <source>
        <dbReference type="ARBA" id="ARBA00022737"/>
    </source>
</evidence>
<evidence type="ECO:0000259" key="10">
    <source>
        <dbReference type="PROSITE" id="PS50929"/>
    </source>
</evidence>
<proteinExistence type="predicted"/>
<feature type="transmembrane region" description="Helical" evidence="9">
    <location>
        <begin position="193"/>
        <end position="213"/>
    </location>
</feature>
<protein>
    <recommendedName>
        <fullName evidence="10">ABC transmembrane type-1 domain-containing protein</fullName>
    </recommendedName>
</protein>
<dbReference type="SUPFAM" id="SSF90123">
    <property type="entry name" value="ABC transporter transmembrane region"/>
    <property type="match status" value="1"/>
</dbReference>
<dbReference type="InterPro" id="IPR011527">
    <property type="entry name" value="ABC1_TM_dom"/>
</dbReference>
<evidence type="ECO:0000256" key="3">
    <source>
        <dbReference type="ARBA" id="ARBA00022692"/>
    </source>
</evidence>
<evidence type="ECO:0000256" key="1">
    <source>
        <dbReference type="ARBA" id="ARBA00004127"/>
    </source>
</evidence>
<keyword evidence="4" id="KW-0677">Repeat</keyword>
<keyword evidence="12" id="KW-1185">Reference proteome</keyword>
<dbReference type="Gene3D" id="1.20.1560.10">
    <property type="entry name" value="ABC transporter type 1, transmembrane domain"/>
    <property type="match status" value="1"/>
</dbReference>
<comment type="subcellular location">
    <subcellularLocation>
        <location evidence="1">Endomembrane system</location>
        <topology evidence="1">Multi-pass membrane protein</topology>
    </subcellularLocation>
</comment>
<reference evidence="11 12" key="1">
    <citation type="submission" date="2013-12" db="EMBL/GenBank/DDBJ databases">
        <title>Draft genome of the parsitic nematode Ancylostoma duodenale.</title>
        <authorList>
            <person name="Mitreva M."/>
        </authorList>
    </citation>
    <scope>NUCLEOTIDE SEQUENCE [LARGE SCALE GENOMIC DNA]</scope>
    <source>
        <strain evidence="11 12">Zhejiang</strain>
    </source>
</reference>
<dbReference type="PANTHER" id="PTHR24223:SF443">
    <property type="entry name" value="MULTIDRUG-RESISTANCE LIKE PROTEIN 1, ISOFORM I"/>
    <property type="match status" value="1"/>
</dbReference>
<accession>A0A0C2DZI1</accession>
<keyword evidence="7 9" id="KW-1133">Transmembrane helix</keyword>
<evidence type="ECO:0000256" key="7">
    <source>
        <dbReference type="ARBA" id="ARBA00022989"/>
    </source>
</evidence>
<dbReference type="GO" id="GO:0016020">
    <property type="term" value="C:membrane"/>
    <property type="evidence" value="ECO:0007669"/>
    <property type="project" value="InterPro"/>
</dbReference>
<keyword evidence="5" id="KW-0547">Nucleotide-binding</keyword>
<dbReference type="AlphaFoldDB" id="A0A0C2DZI1"/>
<dbReference type="InterPro" id="IPR036640">
    <property type="entry name" value="ABC1_TM_sf"/>
</dbReference>
<name>A0A0C2DZI1_9BILA</name>
<keyword evidence="6" id="KW-0067">ATP-binding</keyword>